<dbReference type="AlphaFoldDB" id="A0A9P0FMK2"/>
<dbReference type="PANTHER" id="PTHR21393">
    <property type="entry name" value="MITOCHONDRIAL 28S RIBOSOMAL PROTEIN S27"/>
    <property type="match status" value="1"/>
</dbReference>
<dbReference type="OrthoDB" id="19830at2759"/>
<gene>
    <name evidence="3" type="ORF">MELIAE_LOCUS10529</name>
</gene>
<keyword evidence="4" id="KW-1185">Reference proteome</keyword>
<dbReference type="EMBL" id="OV121138">
    <property type="protein sequence ID" value="CAH0560842.1"/>
    <property type="molecule type" value="Genomic_DNA"/>
</dbReference>
<evidence type="ECO:0000256" key="1">
    <source>
        <dbReference type="ARBA" id="ARBA00004173"/>
    </source>
</evidence>
<evidence type="ECO:0000313" key="4">
    <source>
        <dbReference type="Proteomes" id="UP001154078"/>
    </source>
</evidence>
<comment type="subcellular location">
    <subcellularLocation>
        <location evidence="1">Mitochondrion</location>
    </subcellularLocation>
</comment>
<evidence type="ECO:0000256" key="2">
    <source>
        <dbReference type="SAM" id="MobiDB-lite"/>
    </source>
</evidence>
<evidence type="ECO:0008006" key="5">
    <source>
        <dbReference type="Google" id="ProtNLM"/>
    </source>
</evidence>
<feature type="region of interest" description="Disordered" evidence="2">
    <location>
        <begin position="397"/>
        <end position="419"/>
    </location>
</feature>
<dbReference type="GO" id="GO:0005739">
    <property type="term" value="C:mitochondrion"/>
    <property type="evidence" value="ECO:0007669"/>
    <property type="project" value="UniProtKB-SubCell"/>
</dbReference>
<dbReference type="Pfam" id="PF10037">
    <property type="entry name" value="MRP-S27"/>
    <property type="match status" value="1"/>
</dbReference>
<dbReference type="InterPro" id="IPR034913">
    <property type="entry name" value="mS27/PTCD2"/>
</dbReference>
<sequence length="419" mass="49015">MLKIITFCSKTRKPKSIYTFSQLRTFLSPAYYCNEVWEHRLNSPVLQKVNPEDLYNDVDQRYQKLKQISAVDVDIFTNSVNNNQFNGEILDLVHKLRLSADAYNALDSTSHAVIRTLMNYGNKSDLVDAIDDRLNYGLFLDSYTANLLLDTFWKERDYLQGARVASQIMLQEDFGVPLTDSLCLLHCYKYLEKPSEWPKYETVAEPEDEVKVRVKYLRNPYDDDHFDLRDSNKIIGKTLVFLTKGKDDVLSKSFNVLGLALFGKNEEAAKVASSYEKPLCKEVISLLPEDNKLDIKTESLEVEKLLISEVEKNINTSSETDIAKQCEVFSQWEQKRIEALNEQQKRYETQRRLETVKDLKEAIKEKETKLWFFENEEQIELDIMAKRVFYPKKWFGKKKKPRKIDEGYVPPEIRSRQES</sequence>
<evidence type="ECO:0000313" key="3">
    <source>
        <dbReference type="EMBL" id="CAH0560842.1"/>
    </source>
</evidence>
<reference evidence="3" key="1">
    <citation type="submission" date="2021-12" db="EMBL/GenBank/DDBJ databases">
        <authorList>
            <person name="King R."/>
        </authorList>
    </citation>
    <scope>NUCLEOTIDE SEQUENCE</scope>
</reference>
<organism evidence="3 4">
    <name type="scientific">Brassicogethes aeneus</name>
    <name type="common">Rape pollen beetle</name>
    <name type="synonym">Meligethes aeneus</name>
    <dbReference type="NCBI Taxonomy" id="1431903"/>
    <lineage>
        <taxon>Eukaryota</taxon>
        <taxon>Metazoa</taxon>
        <taxon>Ecdysozoa</taxon>
        <taxon>Arthropoda</taxon>
        <taxon>Hexapoda</taxon>
        <taxon>Insecta</taxon>
        <taxon>Pterygota</taxon>
        <taxon>Neoptera</taxon>
        <taxon>Endopterygota</taxon>
        <taxon>Coleoptera</taxon>
        <taxon>Polyphaga</taxon>
        <taxon>Cucujiformia</taxon>
        <taxon>Nitidulidae</taxon>
        <taxon>Meligethinae</taxon>
        <taxon>Brassicogethes</taxon>
    </lineage>
</organism>
<name>A0A9P0FMK2_BRAAE</name>
<dbReference type="PANTHER" id="PTHR21393:SF0">
    <property type="entry name" value="SMALL RIBOSOMAL SUBUNIT PROTEIN MS27"/>
    <property type="match status" value="1"/>
</dbReference>
<protein>
    <recommendedName>
        <fullName evidence="5">Mitochondrial 28S ribosomal protein S27</fullName>
    </recommendedName>
</protein>
<proteinExistence type="predicted"/>
<dbReference type="Proteomes" id="UP001154078">
    <property type="component" value="Chromosome 7"/>
</dbReference>
<dbReference type="InterPro" id="IPR019266">
    <property type="entry name" value="Ribosomal_mS27"/>
</dbReference>
<accession>A0A9P0FMK2</accession>